<feature type="compositionally biased region" description="Polar residues" evidence="1">
    <location>
        <begin position="69"/>
        <end position="87"/>
    </location>
</feature>
<evidence type="ECO:0000259" key="2">
    <source>
        <dbReference type="Pfam" id="PF07727"/>
    </source>
</evidence>
<feature type="domain" description="Reverse transcriptase Ty1/copia-type" evidence="2">
    <location>
        <begin position="99"/>
        <end position="196"/>
    </location>
</feature>
<evidence type="ECO:0000313" key="3">
    <source>
        <dbReference type="EMBL" id="GJT20689.1"/>
    </source>
</evidence>
<evidence type="ECO:0000256" key="1">
    <source>
        <dbReference type="SAM" id="MobiDB-lite"/>
    </source>
</evidence>
<reference evidence="3" key="2">
    <citation type="submission" date="2022-01" db="EMBL/GenBank/DDBJ databases">
        <authorList>
            <person name="Yamashiro T."/>
            <person name="Shiraishi A."/>
            <person name="Satake H."/>
            <person name="Nakayama K."/>
        </authorList>
    </citation>
    <scope>NUCLEOTIDE SEQUENCE</scope>
</reference>
<proteinExistence type="predicted"/>
<name>A0ABQ5C2G7_9ASTR</name>
<gene>
    <name evidence="3" type="ORF">Tco_0890626</name>
</gene>
<reference evidence="3" key="1">
    <citation type="journal article" date="2022" name="Int. J. Mol. Sci.">
        <title>Draft Genome of Tanacetum Coccineum: Genomic Comparison of Closely Related Tanacetum-Family Plants.</title>
        <authorList>
            <person name="Yamashiro T."/>
            <person name="Shiraishi A."/>
            <person name="Nakayama K."/>
            <person name="Satake H."/>
        </authorList>
    </citation>
    <scope>NUCLEOTIDE SEQUENCE</scope>
</reference>
<dbReference type="EMBL" id="BQNB010013825">
    <property type="protein sequence ID" value="GJT20689.1"/>
    <property type="molecule type" value="Genomic_DNA"/>
</dbReference>
<accession>A0ABQ5C2G7</accession>
<organism evidence="3 4">
    <name type="scientific">Tanacetum coccineum</name>
    <dbReference type="NCBI Taxonomy" id="301880"/>
    <lineage>
        <taxon>Eukaryota</taxon>
        <taxon>Viridiplantae</taxon>
        <taxon>Streptophyta</taxon>
        <taxon>Embryophyta</taxon>
        <taxon>Tracheophyta</taxon>
        <taxon>Spermatophyta</taxon>
        <taxon>Magnoliopsida</taxon>
        <taxon>eudicotyledons</taxon>
        <taxon>Gunneridae</taxon>
        <taxon>Pentapetalae</taxon>
        <taxon>asterids</taxon>
        <taxon>campanulids</taxon>
        <taxon>Asterales</taxon>
        <taxon>Asteraceae</taxon>
        <taxon>Asteroideae</taxon>
        <taxon>Anthemideae</taxon>
        <taxon>Anthemidinae</taxon>
        <taxon>Tanacetum</taxon>
    </lineage>
</organism>
<dbReference type="InterPro" id="IPR013103">
    <property type="entry name" value="RVT_2"/>
</dbReference>
<sequence length="217" mass="24612">METIHVMFDELTTMTSEHDSFEPVSQRFLNDDSSTKSMNTLSKEYLDNLFGPMYDEYFDKKSSDMPINSAAQQVHNQEDSSSTSSTGIEAHKAPPIEEDIDFEESFALVARLEAIRIFIAFVAHKNITTFQMDVKTVFLNGPMKEENYVSQPNGFVDPDFPDHVYRLKKALYGLKQAPRACQLQYSIKLLKKHGMDECVSMSTPMAAERLDADLQGT</sequence>
<protein>
    <submittedName>
        <fullName evidence="3">Retrovirus-related pol polyprotein from transposon TNT 1-94</fullName>
    </submittedName>
</protein>
<dbReference type="Proteomes" id="UP001151760">
    <property type="component" value="Unassembled WGS sequence"/>
</dbReference>
<keyword evidence="4" id="KW-1185">Reference proteome</keyword>
<comment type="caution">
    <text evidence="3">The sequence shown here is derived from an EMBL/GenBank/DDBJ whole genome shotgun (WGS) entry which is preliminary data.</text>
</comment>
<dbReference type="Pfam" id="PF07727">
    <property type="entry name" value="RVT_2"/>
    <property type="match status" value="1"/>
</dbReference>
<feature type="region of interest" description="Disordered" evidence="1">
    <location>
        <begin position="69"/>
        <end position="89"/>
    </location>
</feature>
<evidence type="ECO:0000313" key="4">
    <source>
        <dbReference type="Proteomes" id="UP001151760"/>
    </source>
</evidence>